<feature type="coiled-coil region" evidence="1">
    <location>
        <begin position="35"/>
        <end position="84"/>
    </location>
</feature>
<accession>A0AAN6G4U1</accession>
<evidence type="ECO:0000256" key="1">
    <source>
        <dbReference type="SAM" id="Coils"/>
    </source>
</evidence>
<name>A0AAN6G4U1_9BASI</name>
<evidence type="ECO:0000313" key="2">
    <source>
        <dbReference type="EMBL" id="KAK0518495.1"/>
    </source>
</evidence>
<evidence type="ECO:0000313" key="3">
    <source>
        <dbReference type="Proteomes" id="UP001176521"/>
    </source>
</evidence>
<gene>
    <name evidence="2" type="ORF">OC842_007775</name>
</gene>
<comment type="caution">
    <text evidence="2">The sequence shown here is derived from an EMBL/GenBank/DDBJ whole genome shotgun (WGS) entry which is preliminary data.</text>
</comment>
<keyword evidence="1" id="KW-0175">Coiled coil</keyword>
<reference evidence="2" key="1">
    <citation type="journal article" date="2023" name="PhytoFront">
        <title>Draft Genome Resources of Seven Strains of Tilletia horrida, Causal Agent of Kernel Smut of Rice.</title>
        <authorList>
            <person name="Khanal S."/>
            <person name="Antony Babu S."/>
            <person name="Zhou X.G."/>
        </authorList>
    </citation>
    <scope>NUCLEOTIDE SEQUENCE</scope>
    <source>
        <strain evidence="2">TX3</strain>
    </source>
</reference>
<dbReference type="Proteomes" id="UP001176521">
    <property type="component" value="Unassembled WGS sequence"/>
</dbReference>
<keyword evidence="3" id="KW-1185">Reference proteome</keyword>
<dbReference type="AlphaFoldDB" id="A0AAN6G4U1"/>
<protein>
    <recommendedName>
        <fullName evidence="4">CCHC-type domain-containing protein</fullName>
    </recommendedName>
</protein>
<evidence type="ECO:0008006" key="4">
    <source>
        <dbReference type="Google" id="ProtNLM"/>
    </source>
</evidence>
<sequence>MTDQTSSFSPSLDASLRFLERLPEHERAAVEQAFRAQLEADQEEAQAQAARDAEEEEARALLEQQELEAEAERHAAALRDQEAHLAAAKNLIDLAKASEVPVEPKDKTKKVVQDNDLSNTLDLLVATPSQKVRDKIRANDYVDMWHLTAEGMAAATRSKLTGDTAFELGNDGTFKIKDSVLGFKADQDLSPAAWVTALGHYVRVMQAEGVDADIVESMVRLNHLLVNHPQFAQHSAAIRLWHQQQRRQWVLSGHLRPDGMRFNLGKPNPKHFDEIRLRLMEERAHGHTSGAYKRPAPDSAPASAPRVKVARSNFRCFVCASSESGHPFRTCAAKERVDGKEQHVVRGANGRVVFADSLKPICIDHQLKGCFGTCRAGGLHRCANCGAGGHGASTCSN</sequence>
<organism evidence="2 3">
    <name type="scientific">Tilletia horrida</name>
    <dbReference type="NCBI Taxonomy" id="155126"/>
    <lineage>
        <taxon>Eukaryota</taxon>
        <taxon>Fungi</taxon>
        <taxon>Dikarya</taxon>
        <taxon>Basidiomycota</taxon>
        <taxon>Ustilaginomycotina</taxon>
        <taxon>Exobasidiomycetes</taxon>
        <taxon>Tilletiales</taxon>
        <taxon>Tilletiaceae</taxon>
        <taxon>Tilletia</taxon>
    </lineage>
</organism>
<dbReference type="EMBL" id="JAPDMQ010001268">
    <property type="protein sequence ID" value="KAK0518495.1"/>
    <property type="molecule type" value="Genomic_DNA"/>
</dbReference>
<proteinExistence type="predicted"/>